<evidence type="ECO:0000256" key="5">
    <source>
        <dbReference type="ARBA" id="ARBA00022989"/>
    </source>
</evidence>
<evidence type="ECO:0000259" key="8">
    <source>
        <dbReference type="PROSITE" id="PS51201"/>
    </source>
</evidence>
<dbReference type="GO" id="GO:0006813">
    <property type="term" value="P:potassium ion transport"/>
    <property type="evidence" value="ECO:0007669"/>
    <property type="project" value="InterPro"/>
</dbReference>
<feature type="domain" description="RCK N-terminal" evidence="8">
    <location>
        <begin position="400"/>
        <end position="517"/>
    </location>
</feature>
<keyword evidence="3" id="KW-0813">Transport</keyword>
<evidence type="ECO:0000256" key="3">
    <source>
        <dbReference type="ARBA" id="ARBA00022448"/>
    </source>
</evidence>
<evidence type="ECO:0000313" key="9">
    <source>
        <dbReference type="EMBL" id="OGF26594.1"/>
    </source>
</evidence>
<gene>
    <name evidence="9" type="ORF">A2242_03245</name>
</gene>
<dbReference type="PANTHER" id="PTHR42751">
    <property type="entry name" value="SODIUM/HYDROGEN EXCHANGER FAMILY/TRKA DOMAIN PROTEIN"/>
    <property type="match status" value="1"/>
</dbReference>
<dbReference type="Pfam" id="PF00999">
    <property type="entry name" value="Na_H_Exchanger"/>
    <property type="match status" value="1"/>
</dbReference>
<dbReference type="SUPFAM" id="SSF51735">
    <property type="entry name" value="NAD(P)-binding Rossmann-fold domains"/>
    <property type="match status" value="1"/>
</dbReference>
<dbReference type="STRING" id="1797995.A2242_03245"/>
<organism evidence="9 10">
    <name type="scientific">Candidatus Falkowbacteria bacterium RIFOXYA2_FULL_47_9</name>
    <dbReference type="NCBI Taxonomy" id="1797995"/>
    <lineage>
        <taxon>Bacteria</taxon>
        <taxon>Candidatus Falkowiibacteriota</taxon>
    </lineage>
</organism>
<feature type="transmembrane region" description="Helical" evidence="7">
    <location>
        <begin position="350"/>
        <end position="369"/>
    </location>
</feature>
<feature type="transmembrane region" description="Helical" evidence="7">
    <location>
        <begin position="176"/>
        <end position="200"/>
    </location>
</feature>
<evidence type="ECO:0000313" key="10">
    <source>
        <dbReference type="Proteomes" id="UP000178925"/>
    </source>
</evidence>
<dbReference type="GO" id="GO:0015297">
    <property type="term" value="F:antiporter activity"/>
    <property type="evidence" value="ECO:0007669"/>
    <property type="project" value="InterPro"/>
</dbReference>
<feature type="transmembrane region" description="Helical" evidence="7">
    <location>
        <begin position="324"/>
        <end position="344"/>
    </location>
</feature>
<dbReference type="InterPro" id="IPR036291">
    <property type="entry name" value="NAD(P)-bd_dom_sf"/>
</dbReference>
<feature type="transmembrane region" description="Helical" evidence="7">
    <location>
        <begin position="145"/>
        <end position="164"/>
    </location>
</feature>
<dbReference type="Pfam" id="PF02254">
    <property type="entry name" value="TrkA_N"/>
    <property type="match status" value="1"/>
</dbReference>
<name>A0A1F5SIU6_9BACT</name>
<comment type="similarity">
    <text evidence="2">Belongs to the monovalent cation:proton antiporter 2 (CPA2) transporter (TC 2.A.37) family.</text>
</comment>
<dbReference type="GO" id="GO:1902600">
    <property type="term" value="P:proton transmembrane transport"/>
    <property type="evidence" value="ECO:0007669"/>
    <property type="project" value="InterPro"/>
</dbReference>
<feature type="transmembrane region" description="Helical" evidence="7">
    <location>
        <begin position="52"/>
        <end position="72"/>
    </location>
</feature>
<dbReference type="GO" id="GO:0016020">
    <property type="term" value="C:membrane"/>
    <property type="evidence" value="ECO:0007669"/>
    <property type="project" value="UniProtKB-SubCell"/>
</dbReference>
<dbReference type="PROSITE" id="PS51201">
    <property type="entry name" value="RCK_N"/>
    <property type="match status" value="1"/>
</dbReference>
<feature type="transmembrane region" description="Helical" evidence="7">
    <location>
        <begin position="292"/>
        <end position="312"/>
    </location>
</feature>
<feature type="transmembrane region" description="Helical" evidence="7">
    <location>
        <begin position="7"/>
        <end position="24"/>
    </location>
</feature>
<evidence type="ECO:0000256" key="2">
    <source>
        <dbReference type="ARBA" id="ARBA00005551"/>
    </source>
</evidence>
<dbReference type="EMBL" id="MFGC01000043">
    <property type="protein sequence ID" value="OGF26594.1"/>
    <property type="molecule type" value="Genomic_DNA"/>
</dbReference>
<dbReference type="Gene3D" id="3.40.50.720">
    <property type="entry name" value="NAD(P)-binding Rossmann-like Domain"/>
    <property type="match status" value="1"/>
</dbReference>
<protein>
    <recommendedName>
        <fullName evidence="8">RCK N-terminal domain-containing protein</fullName>
    </recommendedName>
</protein>
<feature type="transmembrane region" description="Helical" evidence="7">
    <location>
        <begin position="212"/>
        <end position="231"/>
    </location>
</feature>
<dbReference type="Proteomes" id="UP000178925">
    <property type="component" value="Unassembled WGS sequence"/>
</dbReference>
<keyword evidence="6 7" id="KW-0472">Membrane</keyword>
<evidence type="ECO:0000256" key="7">
    <source>
        <dbReference type="SAM" id="Phobius"/>
    </source>
</evidence>
<dbReference type="InterPro" id="IPR038770">
    <property type="entry name" value="Na+/solute_symporter_sf"/>
</dbReference>
<comment type="subcellular location">
    <subcellularLocation>
        <location evidence="1">Membrane</location>
        <topology evidence="1">Multi-pass membrane protein</topology>
    </subcellularLocation>
</comment>
<dbReference type="InterPro" id="IPR006153">
    <property type="entry name" value="Cation/H_exchanger_TM"/>
</dbReference>
<evidence type="ECO:0000256" key="1">
    <source>
        <dbReference type="ARBA" id="ARBA00004141"/>
    </source>
</evidence>
<evidence type="ECO:0000256" key="4">
    <source>
        <dbReference type="ARBA" id="ARBA00022692"/>
    </source>
</evidence>
<feature type="transmembrane region" description="Helical" evidence="7">
    <location>
        <begin position="237"/>
        <end position="253"/>
    </location>
</feature>
<feature type="transmembrane region" description="Helical" evidence="7">
    <location>
        <begin position="84"/>
        <end position="108"/>
    </location>
</feature>
<feature type="transmembrane region" description="Helical" evidence="7">
    <location>
        <begin position="265"/>
        <end position="286"/>
    </location>
</feature>
<reference evidence="9 10" key="1">
    <citation type="journal article" date="2016" name="Nat. Commun.">
        <title>Thousands of microbial genomes shed light on interconnected biogeochemical processes in an aquifer system.</title>
        <authorList>
            <person name="Anantharaman K."/>
            <person name="Brown C.T."/>
            <person name="Hug L.A."/>
            <person name="Sharon I."/>
            <person name="Castelle C.J."/>
            <person name="Probst A.J."/>
            <person name="Thomas B.C."/>
            <person name="Singh A."/>
            <person name="Wilkins M.J."/>
            <person name="Karaoz U."/>
            <person name="Brodie E.L."/>
            <person name="Williams K.H."/>
            <person name="Hubbard S.S."/>
            <person name="Banfield J.F."/>
        </authorList>
    </citation>
    <scope>NUCLEOTIDE SEQUENCE [LARGE SCALE GENOMIC DNA]</scope>
</reference>
<keyword evidence="4 7" id="KW-0812">Transmembrane</keyword>
<dbReference type="InterPro" id="IPR003148">
    <property type="entry name" value="RCK_N"/>
</dbReference>
<proteinExistence type="inferred from homology"/>
<feature type="transmembrane region" description="Helical" evidence="7">
    <location>
        <begin position="114"/>
        <end position="133"/>
    </location>
</feature>
<dbReference type="AlphaFoldDB" id="A0A1F5SIU6"/>
<sequence>MNIFTEISIILVIATAVAGVMYLLRQPLIIGHIITGLIVGPRLLDVLRSTDVINAFAEIGIALLLFIVGLGLNPKLIREVGGVAFLAGTGQIVFTWLFGFLIAAGLGFPTVQAIYIAIALTFSSTIIVVKILSDRGDMQRLYGKIALGILLVQDVVATFVLIFISSFSNGANITQLVSATLLQGVALIVLAVFVSLYILPALSSFFARSQEFLFLFAIAWGFGLATLFYVFGFSVEIGALVAGVTLSLSPYSIEIASKMKPLRDFFIVLFFILLGSQMTLTNITAIAWPLTILSLFVLVGNPLIVLALMGVIGYGKRTGFFTGLALAQISEFSLIIIMLAVKVGHVPESILSLITFVGLVTIAASTYLITYADKLYVFFAPALSLFEKTNARREPRTNGNYDIILFGHNRIGYDFIAAFTKLKKKFLVVDFDPAIIKNLTVRNIACCYGDADDVEFLAELNLKKIKMAVSTIPEGKTNLLLIKQIRAINKSAVIIVIAHSIAHAETLYAAGATYVILPHFLGGAHTAAMIEKLGLRKASYAAEQRKHLAYIKQRQTLGHEHPRHERS</sequence>
<accession>A0A1F5SIU6</accession>
<evidence type="ECO:0000256" key="6">
    <source>
        <dbReference type="ARBA" id="ARBA00023136"/>
    </source>
</evidence>
<dbReference type="PANTHER" id="PTHR42751:SF3">
    <property type="entry name" value="SODIUM_GLUTAMATE SYMPORTER"/>
    <property type="match status" value="1"/>
</dbReference>
<comment type="caution">
    <text evidence="9">The sequence shown here is derived from an EMBL/GenBank/DDBJ whole genome shotgun (WGS) entry which is preliminary data.</text>
</comment>
<keyword evidence="5 7" id="KW-1133">Transmembrane helix</keyword>
<dbReference type="Gene3D" id="1.20.1530.20">
    <property type="match status" value="1"/>
</dbReference>